<dbReference type="Gene3D" id="1.10.490.10">
    <property type="entry name" value="Globins"/>
    <property type="match status" value="1"/>
</dbReference>
<sequence length="211" mass="23950">MSSRDILIEQLGNENSYRVLVTKYCNHIRDNDDLTPFFGDIDTESLVKLEEEFLKAAFTTADGGSGRMHRRVSRLHRKLFDLGLDETHFDVLKEHFLDALNDFCLEDDAYEACSKDLDSMRYIFEENARKNAKRRGRRSSLGHRVEPSSAPVDETTIAGIIPPRSNSLPPKRNSEDNNSTRGVKRGMLAVTKSGDKLKAMFQAGIKQKLNQ</sequence>
<feature type="region of interest" description="Disordered" evidence="1">
    <location>
        <begin position="133"/>
        <end position="186"/>
    </location>
</feature>
<comment type="caution">
    <text evidence="2">The sequence shown here is derived from an EMBL/GenBank/DDBJ whole genome shotgun (WGS) entry which is preliminary data.</text>
</comment>
<dbReference type="GO" id="GO:0019825">
    <property type="term" value="F:oxygen binding"/>
    <property type="evidence" value="ECO:0007669"/>
    <property type="project" value="InterPro"/>
</dbReference>
<name>A0AAD2FH46_9STRA</name>
<organism evidence="2 3">
    <name type="scientific">Cylindrotheca closterium</name>
    <dbReference type="NCBI Taxonomy" id="2856"/>
    <lineage>
        <taxon>Eukaryota</taxon>
        <taxon>Sar</taxon>
        <taxon>Stramenopiles</taxon>
        <taxon>Ochrophyta</taxon>
        <taxon>Bacillariophyta</taxon>
        <taxon>Bacillariophyceae</taxon>
        <taxon>Bacillariophycidae</taxon>
        <taxon>Bacillariales</taxon>
        <taxon>Bacillariaceae</taxon>
        <taxon>Cylindrotheca</taxon>
    </lineage>
</organism>
<dbReference type="GO" id="GO:0020037">
    <property type="term" value="F:heme binding"/>
    <property type="evidence" value="ECO:0007669"/>
    <property type="project" value="InterPro"/>
</dbReference>
<dbReference type="InterPro" id="IPR009050">
    <property type="entry name" value="Globin-like_sf"/>
</dbReference>
<evidence type="ECO:0000256" key="1">
    <source>
        <dbReference type="SAM" id="MobiDB-lite"/>
    </source>
</evidence>
<dbReference type="Proteomes" id="UP001295423">
    <property type="component" value="Unassembled WGS sequence"/>
</dbReference>
<evidence type="ECO:0000313" key="3">
    <source>
        <dbReference type="Proteomes" id="UP001295423"/>
    </source>
</evidence>
<proteinExistence type="predicted"/>
<evidence type="ECO:0000313" key="2">
    <source>
        <dbReference type="EMBL" id="CAJ1940224.1"/>
    </source>
</evidence>
<accession>A0AAD2FH46</accession>
<dbReference type="SUPFAM" id="SSF46458">
    <property type="entry name" value="Globin-like"/>
    <property type="match status" value="1"/>
</dbReference>
<dbReference type="InterPro" id="IPR012292">
    <property type="entry name" value="Globin/Proto"/>
</dbReference>
<keyword evidence="3" id="KW-1185">Reference proteome</keyword>
<dbReference type="AlphaFoldDB" id="A0AAD2FH46"/>
<reference evidence="2" key="1">
    <citation type="submission" date="2023-08" db="EMBL/GenBank/DDBJ databases">
        <authorList>
            <person name="Audoor S."/>
            <person name="Bilcke G."/>
        </authorList>
    </citation>
    <scope>NUCLEOTIDE SEQUENCE</scope>
</reference>
<gene>
    <name evidence="2" type="ORF">CYCCA115_LOCUS6935</name>
</gene>
<protein>
    <submittedName>
        <fullName evidence="2">Uncharacterized protein</fullName>
    </submittedName>
</protein>
<dbReference type="EMBL" id="CAKOGP040000890">
    <property type="protein sequence ID" value="CAJ1940224.1"/>
    <property type="molecule type" value="Genomic_DNA"/>
</dbReference>